<proteinExistence type="predicted"/>
<dbReference type="Proteomes" id="UP000767446">
    <property type="component" value="Unassembled WGS sequence"/>
</dbReference>
<evidence type="ECO:0000313" key="2">
    <source>
        <dbReference type="Proteomes" id="UP000767446"/>
    </source>
</evidence>
<organism evidence="1 2">
    <name type="scientific">Gomphosphaeria aponina SAG 52.96 = DSM 107014</name>
    <dbReference type="NCBI Taxonomy" id="1521640"/>
    <lineage>
        <taxon>Bacteria</taxon>
        <taxon>Bacillati</taxon>
        <taxon>Cyanobacteriota</taxon>
        <taxon>Cyanophyceae</taxon>
        <taxon>Oscillatoriophycideae</taxon>
        <taxon>Chroococcales</taxon>
        <taxon>Gomphosphaeriaceae</taxon>
        <taxon>Gomphosphaeria</taxon>
    </lineage>
</organism>
<protein>
    <submittedName>
        <fullName evidence="1">Uncharacterized protein</fullName>
    </submittedName>
</protein>
<gene>
    <name evidence="1" type="ORF">DSM107014_09995</name>
</gene>
<accession>A0A941GS71</accession>
<sequence>MSTSSSPVYTSGSSLKHPAMNCYQADQRVKYLYLQAEIEVLLHQLQNYKPQGKDE</sequence>
<evidence type="ECO:0000313" key="1">
    <source>
        <dbReference type="EMBL" id="MBR8828211.1"/>
    </source>
</evidence>
<reference evidence="1" key="1">
    <citation type="submission" date="2021-02" db="EMBL/GenBank/DDBJ databases">
        <title>Metagenome analyses of Stigonema ocellatum DSM 106950, Chlorogloea purpurea SAG 13.99 and Gomphosphaeria aponina DSM 107014.</title>
        <authorList>
            <person name="Marter P."/>
            <person name="Huang S."/>
        </authorList>
    </citation>
    <scope>NUCLEOTIDE SEQUENCE</scope>
    <source>
        <strain evidence="1">JP213</strain>
    </source>
</reference>
<dbReference type="AlphaFoldDB" id="A0A941GS71"/>
<name>A0A941GS71_9CHRO</name>
<comment type="caution">
    <text evidence="1">The sequence shown here is derived from an EMBL/GenBank/DDBJ whole genome shotgun (WGS) entry which is preliminary data.</text>
</comment>
<dbReference type="EMBL" id="JADQBC010000060">
    <property type="protein sequence ID" value="MBR8828211.1"/>
    <property type="molecule type" value="Genomic_DNA"/>
</dbReference>